<proteinExistence type="predicted"/>
<dbReference type="RefSeq" id="WP_169433523.1">
    <property type="nucleotide sequence ID" value="NZ_CP051685.1"/>
</dbReference>
<dbReference type="EMBL" id="CP051685">
    <property type="protein sequence ID" value="QJD98623.1"/>
    <property type="molecule type" value="Genomic_DNA"/>
</dbReference>
<sequence>MTRAAHVTHGNTAARLEKIRKLVTALQAGEMMREDIASLLKVGPSGVRGYINDLRGAGVMGIARYVDGTAYALGRAVYCILMDAEQAAAYLAGLAALPVARAGGGRSGLEVAARDPSRHFHILRDDEPYSVRVSRKPTARDPLVAALFGAGPAAMGARA</sequence>
<evidence type="ECO:0000313" key="1">
    <source>
        <dbReference type="EMBL" id="QJD98623.1"/>
    </source>
</evidence>
<accession>A0A7Z2VT11</accession>
<evidence type="ECO:0000313" key="2">
    <source>
        <dbReference type="Proteomes" id="UP000502415"/>
    </source>
</evidence>
<organism evidence="1 2">
    <name type="scientific">Massilia forsythiae</name>
    <dbReference type="NCBI Taxonomy" id="2728020"/>
    <lineage>
        <taxon>Bacteria</taxon>
        <taxon>Pseudomonadati</taxon>
        <taxon>Pseudomonadota</taxon>
        <taxon>Betaproteobacteria</taxon>
        <taxon>Burkholderiales</taxon>
        <taxon>Oxalobacteraceae</taxon>
        <taxon>Telluria group</taxon>
        <taxon>Massilia</taxon>
    </lineage>
</organism>
<reference evidence="1 2" key="1">
    <citation type="submission" date="2020-04" db="EMBL/GenBank/DDBJ databases">
        <title>Genome sequencing of novel species.</title>
        <authorList>
            <person name="Heo J."/>
            <person name="Kim S.-J."/>
            <person name="Kim J.-S."/>
            <person name="Hong S.-B."/>
            <person name="Kwon S.-W."/>
        </authorList>
    </citation>
    <scope>NUCLEOTIDE SEQUENCE [LARGE SCALE GENOMIC DNA]</scope>
    <source>
        <strain evidence="1 2">GN2-R2</strain>
    </source>
</reference>
<keyword evidence="2" id="KW-1185">Reference proteome</keyword>
<protein>
    <submittedName>
        <fullName evidence="1">ArsR family transcriptional regulator</fullName>
    </submittedName>
</protein>
<name>A0A7Z2VT11_9BURK</name>
<gene>
    <name evidence="1" type="ORF">HH212_00020</name>
</gene>
<dbReference type="KEGG" id="mfy:HH212_00020"/>
<dbReference type="AlphaFoldDB" id="A0A7Z2VT11"/>
<dbReference type="Proteomes" id="UP000502415">
    <property type="component" value="Chromosome"/>
</dbReference>